<evidence type="ECO:0000256" key="2">
    <source>
        <dbReference type="ARBA" id="ARBA00022833"/>
    </source>
</evidence>
<keyword evidence="3" id="KW-0732">Signal</keyword>
<dbReference type="SUPFAM" id="SSF53927">
    <property type="entry name" value="Cytidine deaminase-like"/>
    <property type="match status" value="1"/>
</dbReference>
<dbReference type="GO" id="GO:0030246">
    <property type="term" value="F:carbohydrate binding"/>
    <property type="evidence" value="ECO:0007669"/>
    <property type="project" value="InterPro"/>
</dbReference>
<protein>
    <recommendedName>
        <fullName evidence="4">CMP/dCMP-type deaminase domain-containing protein</fullName>
    </recommendedName>
</protein>
<dbReference type="SMART" id="SM01063">
    <property type="entry name" value="CBM49"/>
    <property type="match status" value="1"/>
</dbReference>
<dbReference type="InterPro" id="IPR052879">
    <property type="entry name" value="Dd_Spore_Germination_Stalk"/>
</dbReference>
<dbReference type="GO" id="GO:0008270">
    <property type="term" value="F:zinc ion binding"/>
    <property type="evidence" value="ECO:0007669"/>
    <property type="project" value="InterPro"/>
</dbReference>
<dbReference type="PANTHER" id="PTHR33239:SF4">
    <property type="entry name" value="CMP_DCMP-TYPE DEAMINASE DOMAIN-CONTAINING PROTEIN-RELATED"/>
    <property type="match status" value="1"/>
</dbReference>
<sequence>MNKLGLFLTFLCLFGIALACESDYNPNLVTIGECKANDVAHWRETDSLPVVNPADLPAADRTVHEERMAYILSLARAQNKKFVASIYSPAGELLCVGINTGSPNIISHGEIVAINNCTTLHGIKSFTGHTLYTTGEPCAMCASALLWADFKTIVWGTFNSDLLCKICMSNIPMDSSYIFSRYYGLRPTAPVLIGGVLRADADAWFGTYCNRPTSIYYIKPQCACQNTSSPLNVTQTLVNTWIDGNQVQYSQFNAVIRNNANNVTVTNPTFKSLPSGVNPTQIWGLQKTSVADQWVLSWNPMLTPNQTFSFGYIIQGATELTFNAEAQH</sequence>
<dbReference type="OrthoDB" id="408702at2759"/>
<dbReference type="GO" id="GO:0016787">
    <property type="term" value="F:hydrolase activity"/>
    <property type="evidence" value="ECO:0007669"/>
    <property type="project" value="InterPro"/>
</dbReference>
<dbReference type="PROSITE" id="PS00903">
    <property type="entry name" value="CYT_DCMP_DEAMINASES_1"/>
    <property type="match status" value="1"/>
</dbReference>
<dbReference type="InterPro" id="IPR019028">
    <property type="entry name" value="CBM_49"/>
</dbReference>
<dbReference type="GO" id="GO:0005201">
    <property type="term" value="F:extracellular matrix structural constituent"/>
    <property type="evidence" value="ECO:0007669"/>
    <property type="project" value="TreeGrafter"/>
</dbReference>
<keyword evidence="6" id="KW-1185">Reference proteome</keyword>
<dbReference type="Gene3D" id="3.40.140.10">
    <property type="entry name" value="Cytidine Deaminase, domain 2"/>
    <property type="match status" value="1"/>
</dbReference>
<evidence type="ECO:0000256" key="3">
    <source>
        <dbReference type="SAM" id="SignalP"/>
    </source>
</evidence>
<dbReference type="CDD" id="cd01285">
    <property type="entry name" value="nucleoside_deaminase"/>
    <property type="match status" value="1"/>
</dbReference>
<dbReference type="EMBL" id="AJWJ01000258">
    <property type="protein sequence ID" value="KAF2072678.1"/>
    <property type="molecule type" value="Genomic_DNA"/>
</dbReference>
<dbReference type="SUPFAM" id="SSF49384">
    <property type="entry name" value="Carbohydrate-binding domain"/>
    <property type="match status" value="1"/>
</dbReference>
<feature type="domain" description="CMP/dCMP-type deaminase" evidence="4">
    <location>
        <begin position="62"/>
        <end position="182"/>
    </location>
</feature>
<gene>
    <name evidence="5" type="ORF">CYY_006012</name>
</gene>
<feature type="signal peptide" evidence="3">
    <location>
        <begin position="1"/>
        <end position="19"/>
    </location>
</feature>
<name>A0A8J4PR52_9MYCE</name>
<dbReference type="PROSITE" id="PS51257">
    <property type="entry name" value="PROKAR_LIPOPROTEIN"/>
    <property type="match status" value="1"/>
</dbReference>
<organism evidence="5 6">
    <name type="scientific">Polysphondylium violaceum</name>
    <dbReference type="NCBI Taxonomy" id="133409"/>
    <lineage>
        <taxon>Eukaryota</taxon>
        <taxon>Amoebozoa</taxon>
        <taxon>Evosea</taxon>
        <taxon>Eumycetozoa</taxon>
        <taxon>Dictyostelia</taxon>
        <taxon>Dictyosteliales</taxon>
        <taxon>Dictyosteliaceae</taxon>
        <taxon>Polysphondylium</taxon>
    </lineage>
</organism>
<dbReference type="InterPro" id="IPR008965">
    <property type="entry name" value="CBM2/CBM3_carb-bd_dom_sf"/>
</dbReference>
<dbReference type="PROSITE" id="PS51747">
    <property type="entry name" value="CYT_DCMP_DEAMINASES_2"/>
    <property type="match status" value="1"/>
</dbReference>
<evidence type="ECO:0000259" key="4">
    <source>
        <dbReference type="PROSITE" id="PS51747"/>
    </source>
</evidence>
<dbReference type="InterPro" id="IPR016193">
    <property type="entry name" value="Cytidine_deaminase-like"/>
</dbReference>
<dbReference type="Proteomes" id="UP000695562">
    <property type="component" value="Unassembled WGS sequence"/>
</dbReference>
<dbReference type="InterPro" id="IPR016192">
    <property type="entry name" value="APOBEC/CMP_deaminase_Zn-bd"/>
</dbReference>
<dbReference type="Pfam" id="PF09478">
    <property type="entry name" value="CBM49"/>
    <property type="match status" value="1"/>
</dbReference>
<dbReference type="GO" id="GO:0031012">
    <property type="term" value="C:extracellular matrix"/>
    <property type="evidence" value="ECO:0007669"/>
    <property type="project" value="TreeGrafter"/>
</dbReference>
<evidence type="ECO:0000256" key="1">
    <source>
        <dbReference type="ARBA" id="ARBA00022723"/>
    </source>
</evidence>
<accession>A0A8J4PR52</accession>
<feature type="chain" id="PRO_5035147757" description="CMP/dCMP-type deaminase domain-containing protein" evidence="3">
    <location>
        <begin position="20"/>
        <end position="328"/>
    </location>
</feature>
<proteinExistence type="predicted"/>
<dbReference type="AlphaFoldDB" id="A0A8J4PR52"/>
<dbReference type="Pfam" id="PF00383">
    <property type="entry name" value="dCMP_cyt_deam_1"/>
    <property type="match status" value="1"/>
</dbReference>
<comment type="caution">
    <text evidence="5">The sequence shown here is derived from an EMBL/GenBank/DDBJ whole genome shotgun (WGS) entry which is preliminary data.</text>
</comment>
<evidence type="ECO:0000313" key="5">
    <source>
        <dbReference type="EMBL" id="KAF2072678.1"/>
    </source>
</evidence>
<reference evidence="5" key="1">
    <citation type="submission" date="2020-01" db="EMBL/GenBank/DDBJ databases">
        <title>Development of genomics and gene disruption for Polysphondylium violaceum indicates a role for the polyketide synthase stlB in stalk morphogenesis.</title>
        <authorList>
            <person name="Narita B."/>
            <person name="Kawabe Y."/>
            <person name="Kin K."/>
            <person name="Saito T."/>
            <person name="Gibbs R."/>
            <person name="Kuspa A."/>
            <person name="Muzny D."/>
            <person name="Queller D."/>
            <person name="Richards S."/>
            <person name="Strassman J."/>
            <person name="Sucgang R."/>
            <person name="Worley K."/>
            <person name="Schaap P."/>
        </authorList>
    </citation>
    <scope>NUCLEOTIDE SEQUENCE</scope>
    <source>
        <strain evidence="5">QSvi11</strain>
    </source>
</reference>
<dbReference type="GO" id="GO:0030198">
    <property type="term" value="P:extracellular matrix organization"/>
    <property type="evidence" value="ECO:0007669"/>
    <property type="project" value="TreeGrafter"/>
</dbReference>
<evidence type="ECO:0000313" key="6">
    <source>
        <dbReference type="Proteomes" id="UP000695562"/>
    </source>
</evidence>
<dbReference type="InterPro" id="IPR002125">
    <property type="entry name" value="CMP_dCMP_dom"/>
</dbReference>
<dbReference type="PANTHER" id="PTHR33239">
    <property type="entry name" value="CELLULOSE-BINDING DOMAIN-CONTAINING PROTEIN-RELATED"/>
    <property type="match status" value="1"/>
</dbReference>
<keyword evidence="2" id="KW-0862">Zinc</keyword>
<keyword evidence="1" id="KW-0479">Metal-binding</keyword>
<dbReference type="FunFam" id="3.40.140.10:FF:000137">
    <property type="entry name" value="Uncharacterized protein"/>
    <property type="match status" value="1"/>
</dbReference>